<sequence length="270" mass="28563">MSDDRLLSPRNPWFTGSVGITVILLAATALGGFVLLPYAQPDLKLAGIWDAICSAAGVPKASSAADPVQPESKLTRVVVTSALPSAADPEAVGRGATLAQQCAICHGPTGVSRADSPNLAGQYAPAVYKQLADFKAGVRVNATMTPFAVNLSERDMADLSAYYAFLPRLPGFHPASDKPPPRIVINGAPLRNIAPCGSCHGVLDNKTGSPWLEGQPAAYVKAQLQAFASGARRNDISQQMRNVARRMTSEEIDQAAEWYASQPSTRVHTQ</sequence>
<evidence type="ECO:0000256" key="7">
    <source>
        <dbReference type="SAM" id="Phobius"/>
    </source>
</evidence>
<accession>A0A0C6F8Z3</accession>
<feature type="domain" description="Cytochrome c" evidence="8">
    <location>
        <begin position="182"/>
        <end position="263"/>
    </location>
</feature>
<evidence type="ECO:0000256" key="3">
    <source>
        <dbReference type="ARBA" id="ARBA00022723"/>
    </source>
</evidence>
<dbReference type="PROSITE" id="PS51007">
    <property type="entry name" value="CYTC"/>
    <property type="match status" value="2"/>
</dbReference>
<evidence type="ECO:0000259" key="8">
    <source>
        <dbReference type="PROSITE" id="PS51007"/>
    </source>
</evidence>
<evidence type="ECO:0000256" key="6">
    <source>
        <dbReference type="PROSITE-ProRule" id="PRU00433"/>
    </source>
</evidence>
<dbReference type="InterPro" id="IPR050597">
    <property type="entry name" value="Cytochrome_c_Oxidase_Subunit"/>
</dbReference>
<evidence type="ECO:0000313" key="10">
    <source>
        <dbReference type="Proteomes" id="UP000061432"/>
    </source>
</evidence>
<dbReference type="Gene3D" id="1.10.760.10">
    <property type="entry name" value="Cytochrome c-like domain"/>
    <property type="match status" value="2"/>
</dbReference>
<protein>
    <submittedName>
        <fullName evidence="9">Cytochrome C</fullName>
    </submittedName>
</protein>
<keyword evidence="5 6" id="KW-0408">Iron</keyword>
<keyword evidence="2 6" id="KW-0349">Heme</keyword>
<name>A0A0C6F8Z3_9HYPH</name>
<proteinExistence type="predicted"/>
<gene>
    <name evidence="9" type="ORF">Maq22A_1p34900</name>
</gene>
<keyword evidence="3 6" id="KW-0479">Metal-binding</keyword>
<feature type="transmembrane region" description="Helical" evidence="7">
    <location>
        <begin position="12"/>
        <end position="36"/>
    </location>
</feature>
<geneLocation type="plasmid" evidence="10">
    <name>pMaq22A_1p DNA</name>
</geneLocation>
<reference evidence="10" key="2">
    <citation type="submission" date="2015-01" db="EMBL/GenBank/DDBJ databases">
        <title>Complete genome sequence of Methylobacterium aquaticum strain 22A.</title>
        <authorList>
            <person name="Tani A."/>
            <person name="Ogura Y."/>
            <person name="Hayashi T."/>
        </authorList>
    </citation>
    <scope>NUCLEOTIDE SEQUENCE [LARGE SCALE GENOMIC DNA]</scope>
    <source>
        <strain evidence="10">MA-22A</strain>
        <plasmid evidence="10">Plasmid pMaq22A_1p DNA</plasmid>
    </source>
</reference>
<keyword evidence="9" id="KW-0614">Plasmid</keyword>
<organism evidence="9 10">
    <name type="scientific">Methylobacterium aquaticum</name>
    <dbReference type="NCBI Taxonomy" id="270351"/>
    <lineage>
        <taxon>Bacteria</taxon>
        <taxon>Pseudomonadati</taxon>
        <taxon>Pseudomonadota</taxon>
        <taxon>Alphaproteobacteria</taxon>
        <taxon>Hyphomicrobiales</taxon>
        <taxon>Methylobacteriaceae</taxon>
        <taxon>Methylobacterium</taxon>
    </lineage>
</organism>
<keyword evidence="7" id="KW-0472">Membrane</keyword>
<keyword evidence="4" id="KW-0249">Electron transport</keyword>
<evidence type="ECO:0000256" key="4">
    <source>
        <dbReference type="ARBA" id="ARBA00022982"/>
    </source>
</evidence>
<dbReference type="PATRIC" id="fig|270351.10.peg.6288"/>
<feature type="domain" description="Cytochrome c" evidence="8">
    <location>
        <begin position="90"/>
        <end position="167"/>
    </location>
</feature>
<dbReference type="RefSeq" id="WP_060850339.1">
    <property type="nucleotide sequence ID" value="NZ_AP014705.1"/>
</dbReference>
<dbReference type="Pfam" id="PF13442">
    <property type="entry name" value="Cytochrome_CBB3"/>
    <property type="match status" value="1"/>
</dbReference>
<dbReference type="PANTHER" id="PTHR33751:SF9">
    <property type="entry name" value="CYTOCHROME C4"/>
    <property type="match status" value="1"/>
</dbReference>
<evidence type="ECO:0000256" key="5">
    <source>
        <dbReference type="ARBA" id="ARBA00023004"/>
    </source>
</evidence>
<dbReference type="SUPFAM" id="SSF46626">
    <property type="entry name" value="Cytochrome c"/>
    <property type="match status" value="2"/>
</dbReference>
<keyword evidence="1" id="KW-0813">Transport</keyword>
<reference evidence="9 10" key="1">
    <citation type="journal article" date="2015" name="Genome Announc.">
        <title>Complete Genome Sequence of Methylobacterium aquaticum Strain 22A, Isolated from Racomitrium japonicum Moss.</title>
        <authorList>
            <person name="Tani A."/>
            <person name="Ogura Y."/>
            <person name="Hayashi T."/>
            <person name="Kimbara K."/>
        </authorList>
    </citation>
    <scope>NUCLEOTIDE SEQUENCE [LARGE SCALE GENOMIC DNA]</scope>
    <source>
        <strain evidence="9 10">MA-22A</strain>
        <plasmid evidence="10">Plasmid pMaq22A_1p DNA</plasmid>
    </source>
</reference>
<keyword evidence="7" id="KW-1133">Transmembrane helix</keyword>
<dbReference type="InterPro" id="IPR036909">
    <property type="entry name" value="Cyt_c-like_dom_sf"/>
</dbReference>
<dbReference type="GO" id="GO:0046872">
    <property type="term" value="F:metal ion binding"/>
    <property type="evidence" value="ECO:0007669"/>
    <property type="project" value="UniProtKB-KW"/>
</dbReference>
<evidence type="ECO:0000313" key="9">
    <source>
        <dbReference type="EMBL" id="BAQ49236.1"/>
    </source>
</evidence>
<dbReference type="EMBL" id="AP014705">
    <property type="protein sequence ID" value="BAQ49236.1"/>
    <property type="molecule type" value="Genomic_DNA"/>
</dbReference>
<dbReference type="KEGG" id="maqu:Maq22A_1p34900"/>
<dbReference type="GO" id="GO:0009055">
    <property type="term" value="F:electron transfer activity"/>
    <property type="evidence" value="ECO:0007669"/>
    <property type="project" value="InterPro"/>
</dbReference>
<evidence type="ECO:0000256" key="1">
    <source>
        <dbReference type="ARBA" id="ARBA00022448"/>
    </source>
</evidence>
<evidence type="ECO:0000256" key="2">
    <source>
        <dbReference type="ARBA" id="ARBA00022617"/>
    </source>
</evidence>
<dbReference type="PANTHER" id="PTHR33751">
    <property type="entry name" value="CBB3-TYPE CYTOCHROME C OXIDASE SUBUNIT FIXP"/>
    <property type="match status" value="1"/>
</dbReference>
<dbReference type="AlphaFoldDB" id="A0A0C6F8Z3"/>
<dbReference type="OrthoDB" id="9773456at2"/>
<keyword evidence="7" id="KW-0812">Transmembrane</keyword>
<dbReference type="InterPro" id="IPR009056">
    <property type="entry name" value="Cyt_c-like_dom"/>
</dbReference>
<dbReference type="GO" id="GO:0020037">
    <property type="term" value="F:heme binding"/>
    <property type="evidence" value="ECO:0007669"/>
    <property type="project" value="InterPro"/>
</dbReference>
<dbReference type="Proteomes" id="UP000061432">
    <property type="component" value="Plasmid pMaq22A_1p"/>
</dbReference>